<comment type="caution">
    <text evidence="2">The sequence shown here is derived from an EMBL/GenBank/DDBJ whole genome shotgun (WGS) entry which is preliminary data.</text>
</comment>
<evidence type="ECO:0000313" key="3">
    <source>
        <dbReference type="Proteomes" id="UP001396898"/>
    </source>
</evidence>
<dbReference type="InterPro" id="IPR011009">
    <property type="entry name" value="Kinase-like_dom_sf"/>
</dbReference>
<protein>
    <recommendedName>
        <fullName evidence="4">Aminoglycoside phosphotransferase domain-containing protein</fullName>
    </recommendedName>
</protein>
<dbReference type="PANTHER" id="PTHR21310:SF15">
    <property type="entry name" value="AMINOGLYCOSIDE PHOSPHOTRANSFERASE DOMAIN-CONTAINING PROTEIN"/>
    <property type="match status" value="1"/>
</dbReference>
<dbReference type="PANTHER" id="PTHR21310">
    <property type="entry name" value="AMINOGLYCOSIDE PHOSPHOTRANSFERASE-RELATED-RELATED"/>
    <property type="match status" value="1"/>
</dbReference>
<dbReference type="SUPFAM" id="SSF118310">
    <property type="entry name" value="AN1-like Zinc finger"/>
    <property type="match status" value="1"/>
</dbReference>
<feature type="region of interest" description="Disordered" evidence="1">
    <location>
        <begin position="307"/>
        <end position="333"/>
    </location>
</feature>
<dbReference type="InterPro" id="IPR035896">
    <property type="entry name" value="AN1-like_Znf"/>
</dbReference>
<dbReference type="EMBL" id="JAQQWI010000016">
    <property type="protein sequence ID" value="KAK8008292.1"/>
    <property type="molecule type" value="Genomic_DNA"/>
</dbReference>
<gene>
    <name evidence="2" type="ORF">PG991_010843</name>
</gene>
<sequence length="483" mass="54203">MPLWNCDFQGCRRPALQGHGDCLLCDRHLCRHHLKADWHDCPDPELNWDEYTTQYVNAEARRLLHLSNCINGPKLLERASLLRNGTPCTADLSPKALAAMMGGQNCHAVLEFEDGVKWIARFRPEQVTSPPPAVRDYILRSEVATMLFLQERCPGVPSPEVYDWACEADPENEIGLGYILMQKMEGKVLKWETATREQRDKVLGQLVDIYLELERHPFTSMGSLTLESSHNSDRHTVQMGALATPALFGRRTGKPPGPFKTACQGARAINEAILSMIAAGEIGALDPVDSYLMHRFWADLSDRYWDEPHDDDGTTTDDDTDGDDHNNDNNDTPFFYLKHPDDKGDHLLVNDAYDIVALIDWEGARTAPKEEAFASPSFTWPVAAFHAGAADLAAAEVRLARLYDARDRPDLTRCVLDGRRVQRLAFAVDNLNSGARDARALFRGLRLAFDEGEEGEDLGWDDWRDGALERYGEDGVLQDLLRG</sequence>
<evidence type="ECO:0000256" key="1">
    <source>
        <dbReference type="SAM" id="MobiDB-lite"/>
    </source>
</evidence>
<dbReference type="Proteomes" id="UP001396898">
    <property type="component" value="Unassembled WGS sequence"/>
</dbReference>
<evidence type="ECO:0000313" key="2">
    <source>
        <dbReference type="EMBL" id="KAK8008292.1"/>
    </source>
</evidence>
<proteinExistence type="predicted"/>
<accession>A0ABR1RCE3</accession>
<organism evidence="2 3">
    <name type="scientific">Apiospora marii</name>
    <dbReference type="NCBI Taxonomy" id="335849"/>
    <lineage>
        <taxon>Eukaryota</taxon>
        <taxon>Fungi</taxon>
        <taxon>Dikarya</taxon>
        <taxon>Ascomycota</taxon>
        <taxon>Pezizomycotina</taxon>
        <taxon>Sordariomycetes</taxon>
        <taxon>Xylariomycetidae</taxon>
        <taxon>Amphisphaeriales</taxon>
        <taxon>Apiosporaceae</taxon>
        <taxon>Apiospora</taxon>
    </lineage>
</organism>
<dbReference type="InterPro" id="IPR051678">
    <property type="entry name" value="AGP_Transferase"/>
</dbReference>
<dbReference type="SUPFAM" id="SSF56112">
    <property type="entry name" value="Protein kinase-like (PK-like)"/>
    <property type="match status" value="1"/>
</dbReference>
<feature type="compositionally biased region" description="Acidic residues" evidence="1">
    <location>
        <begin position="308"/>
        <end position="322"/>
    </location>
</feature>
<evidence type="ECO:0008006" key="4">
    <source>
        <dbReference type="Google" id="ProtNLM"/>
    </source>
</evidence>
<reference evidence="2 3" key="1">
    <citation type="submission" date="2023-01" db="EMBL/GenBank/DDBJ databases">
        <title>Analysis of 21 Apiospora genomes using comparative genomics revels a genus with tremendous synthesis potential of carbohydrate active enzymes and secondary metabolites.</title>
        <authorList>
            <person name="Sorensen T."/>
        </authorList>
    </citation>
    <scope>NUCLEOTIDE SEQUENCE [LARGE SCALE GENOMIC DNA]</scope>
    <source>
        <strain evidence="2 3">CBS 20057</strain>
    </source>
</reference>
<name>A0ABR1RCE3_9PEZI</name>
<keyword evidence="3" id="KW-1185">Reference proteome</keyword>